<dbReference type="EMBL" id="JAEKFT010000018">
    <property type="protein sequence ID" value="MBT0962569.1"/>
    <property type="molecule type" value="Genomic_DNA"/>
</dbReference>
<dbReference type="AlphaFoldDB" id="A0A944DQ40"/>
<dbReference type="RefSeq" id="WP_214362521.1">
    <property type="nucleotide sequence ID" value="NZ_JAEKFT010000018.1"/>
</dbReference>
<keyword evidence="1" id="KW-0732">Signal</keyword>
<comment type="caution">
    <text evidence="3">The sequence shown here is derived from an EMBL/GenBank/DDBJ whole genome shotgun (WGS) entry which is preliminary data.</text>
</comment>
<dbReference type="PANTHER" id="PTHR30535:SF34">
    <property type="entry name" value="MOLYBDATE-BINDING PROTEIN MOLA"/>
    <property type="match status" value="1"/>
</dbReference>
<proteinExistence type="predicted"/>
<evidence type="ECO:0000256" key="1">
    <source>
        <dbReference type="SAM" id="SignalP"/>
    </source>
</evidence>
<reference evidence="4" key="1">
    <citation type="journal article" date="2022" name="ISME J.">
        <title>Genetic and phylogenetic analysis of dissimilatory iodate-reducing bacteria identifies potential niches across the world's oceans.</title>
        <authorList>
            <person name="Reyes-Umana V."/>
            <person name="Henning Z."/>
            <person name="Lee K."/>
            <person name="Barnum T.P."/>
            <person name="Coates J.D."/>
        </authorList>
    </citation>
    <scope>NUCLEOTIDE SEQUENCE [LARGE SCALE GENOMIC DNA]</scope>
    <source>
        <strain evidence="4">IR12</strain>
    </source>
</reference>
<protein>
    <submittedName>
        <fullName evidence="3">ABC transporter substrate-binding protein</fullName>
    </submittedName>
</protein>
<dbReference type="Proteomes" id="UP000694660">
    <property type="component" value="Unassembled WGS sequence"/>
</dbReference>
<evidence type="ECO:0000313" key="3">
    <source>
        <dbReference type="EMBL" id="MBT0962569.1"/>
    </source>
</evidence>
<feature type="signal peptide" evidence="1">
    <location>
        <begin position="1"/>
        <end position="26"/>
    </location>
</feature>
<evidence type="ECO:0000313" key="4">
    <source>
        <dbReference type="Proteomes" id="UP000694660"/>
    </source>
</evidence>
<feature type="chain" id="PRO_5037713909" evidence="1">
    <location>
        <begin position="27"/>
        <end position="287"/>
    </location>
</feature>
<dbReference type="PANTHER" id="PTHR30535">
    <property type="entry name" value="VITAMIN B12-BINDING PROTEIN"/>
    <property type="match status" value="1"/>
</dbReference>
<dbReference type="SUPFAM" id="SSF53807">
    <property type="entry name" value="Helical backbone' metal receptor"/>
    <property type="match status" value="1"/>
</dbReference>
<feature type="domain" description="Fe/B12 periplasmic-binding" evidence="2">
    <location>
        <begin position="31"/>
        <end position="280"/>
    </location>
</feature>
<name>A0A944DQ40_DENI1</name>
<accession>A0A944DQ40</accession>
<organism evidence="3 4">
    <name type="scientific">Denitromonas iodatirespirans</name>
    <dbReference type="NCBI Taxonomy" id="2795389"/>
    <lineage>
        <taxon>Bacteria</taxon>
        <taxon>Pseudomonadati</taxon>
        <taxon>Pseudomonadota</taxon>
        <taxon>Betaproteobacteria</taxon>
        <taxon>Rhodocyclales</taxon>
        <taxon>Zoogloeaceae</taxon>
        <taxon>Denitromonas</taxon>
    </lineage>
</organism>
<evidence type="ECO:0000259" key="2">
    <source>
        <dbReference type="PROSITE" id="PS50983"/>
    </source>
</evidence>
<dbReference type="InterPro" id="IPR050902">
    <property type="entry name" value="ABC_Transporter_SBP"/>
</dbReference>
<dbReference type="PROSITE" id="PS50983">
    <property type="entry name" value="FE_B12_PBP"/>
    <property type="match status" value="1"/>
</dbReference>
<dbReference type="InterPro" id="IPR002491">
    <property type="entry name" value="ABC_transptr_periplasmic_BD"/>
</dbReference>
<sequence length="287" mass="30796">MRRRCPPAGRCLAAVIGLCLSGLAAAETLPRVMSTNLCADVLLLSLADPAQIVSVSYKSQDPRQSSMAERAAAYPGNRATAEEVIALAPDILLTSRRWLSRQDATLFARHGIRVVRVPFPRTWAEIFATTRQVGAQIGRADAAQALVDTARQRLAGLHRDAQPVSALYLRPNGGSAGRGTHVDAVLEAAGFRNHATALGLDGWGTLSLEALVNDPPAVIVVSNLQRDATYARNGFARHPQIRRLLAERPVLQMTQNDWGCSNLQLAQAAEALATQWQLAGAPAGHRP</sequence>
<dbReference type="Pfam" id="PF01497">
    <property type="entry name" value="Peripla_BP_2"/>
    <property type="match status" value="1"/>
</dbReference>
<dbReference type="Gene3D" id="3.40.50.1980">
    <property type="entry name" value="Nitrogenase molybdenum iron protein domain"/>
    <property type="match status" value="2"/>
</dbReference>
<gene>
    <name evidence="3" type="ORF">I8J34_15420</name>
</gene>
<keyword evidence="4" id="KW-1185">Reference proteome</keyword>